<reference evidence="2 3" key="1">
    <citation type="submission" date="2019-05" db="EMBL/GenBank/DDBJ databases">
        <title>Another draft genome of Portunus trituberculatus and its Hox gene families provides insights of decapod evolution.</title>
        <authorList>
            <person name="Jeong J.-H."/>
            <person name="Song I."/>
            <person name="Kim S."/>
            <person name="Choi T."/>
            <person name="Kim D."/>
            <person name="Ryu S."/>
            <person name="Kim W."/>
        </authorList>
    </citation>
    <scope>NUCLEOTIDE SEQUENCE [LARGE SCALE GENOMIC DNA]</scope>
    <source>
        <tissue evidence="2">Muscle</tissue>
    </source>
</reference>
<proteinExistence type="predicted"/>
<evidence type="ECO:0000256" key="1">
    <source>
        <dbReference type="SAM" id="MobiDB-lite"/>
    </source>
</evidence>
<evidence type="ECO:0000313" key="2">
    <source>
        <dbReference type="EMBL" id="MPC89742.1"/>
    </source>
</evidence>
<dbReference type="EMBL" id="VSRR010082025">
    <property type="protein sequence ID" value="MPC89742.1"/>
    <property type="molecule type" value="Genomic_DNA"/>
</dbReference>
<organism evidence="2 3">
    <name type="scientific">Portunus trituberculatus</name>
    <name type="common">Swimming crab</name>
    <name type="synonym">Neptunus trituberculatus</name>
    <dbReference type="NCBI Taxonomy" id="210409"/>
    <lineage>
        <taxon>Eukaryota</taxon>
        <taxon>Metazoa</taxon>
        <taxon>Ecdysozoa</taxon>
        <taxon>Arthropoda</taxon>
        <taxon>Crustacea</taxon>
        <taxon>Multicrustacea</taxon>
        <taxon>Malacostraca</taxon>
        <taxon>Eumalacostraca</taxon>
        <taxon>Eucarida</taxon>
        <taxon>Decapoda</taxon>
        <taxon>Pleocyemata</taxon>
        <taxon>Brachyura</taxon>
        <taxon>Eubrachyura</taxon>
        <taxon>Portunoidea</taxon>
        <taxon>Portunidae</taxon>
        <taxon>Portuninae</taxon>
        <taxon>Portunus</taxon>
    </lineage>
</organism>
<evidence type="ECO:0000313" key="3">
    <source>
        <dbReference type="Proteomes" id="UP000324222"/>
    </source>
</evidence>
<name>A0A5B7J0P4_PORTR</name>
<comment type="caution">
    <text evidence="2">The sequence shown here is derived from an EMBL/GenBank/DDBJ whole genome shotgun (WGS) entry which is preliminary data.</text>
</comment>
<gene>
    <name evidence="2" type="ORF">E2C01_084701</name>
</gene>
<feature type="region of interest" description="Disordered" evidence="1">
    <location>
        <begin position="1"/>
        <end position="53"/>
    </location>
</feature>
<dbReference type="Proteomes" id="UP000324222">
    <property type="component" value="Unassembled WGS sequence"/>
</dbReference>
<protein>
    <submittedName>
        <fullName evidence="2">Uncharacterized protein</fullName>
    </submittedName>
</protein>
<sequence length="53" mass="5616">MSRPITALLGKRSPTHADLGRLNSSRSAAPCLPQVHGLARDPSASLDTHTPRT</sequence>
<dbReference type="AlphaFoldDB" id="A0A5B7J0P4"/>
<keyword evidence="3" id="KW-1185">Reference proteome</keyword>
<accession>A0A5B7J0P4</accession>